<proteinExistence type="predicted"/>
<dbReference type="GO" id="GO:0044695">
    <property type="term" value="C:Dsc E3 ubiquitin ligase complex"/>
    <property type="evidence" value="ECO:0007669"/>
    <property type="project" value="InterPro"/>
</dbReference>
<keyword evidence="1" id="KW-0472">Membrane</keyword>
<gene>
    <name evidence="4" type="ORF">LAME_0F13102G</name>
</gene>
<feature type="domain" description="DSC E3 ubiquitin ligase complex subunit 3 C-terminal" evidence="3">
    <location>
        <begin position="128"/>
        <end position="247"/>
    </location>
</feature>
<accession>A0A1G4JX97</accession>
<dbReference type="AlphaFoldDB" id="A0A1G4JX97"/>
<dbReference type="OrthoDB" id="2556122at2759"/>
<evidence type="ECO:0000313" key="4">
    <source>
        <dbReference type="EMBL" id="SCU95706.1"/>
    </source>
</evidence>
<sequence>MASSGVLASHAVQDRTVVVRFAVEGMNDLPLNVSNVDLETVTVPWLRRMCRQLRGQHTENKRLRFIKNGRFLTAHTDLQLRRYFETSEEPVFYVQCIVGQEMTAQEAANEDSLDEAQPIAEGTTTQAIGFDRLRSVGFSDEEIELLRQRFQSTYGDLENLTQTADGVQDIRQLEEQWMETGANDDTSQMGAVGIANYKHNTDLLIGLVVGFVLGVASFLLMTQEGLFNKRQRMAIVGGLMINVCFGLTLGFSRG</sequence>
<dbReference type="Proteomes" id="UP000191144">
    <property type="component" value="Chromosome F"/>
</dbReference>
<evidence type="ECO:0000313" key="5">
    <source>
        <dbReference type="Proteomes" id="UP000191144"/>
    </source>
</evidence>
<dbReference type="GO" id="GO:0005783">
    <property type="term" value="C:endoplasmic reticulum"/>
    <property type="evidence" value="ECO:0007669"/>
    <property type="project" value="TreeGrafter"/>
</dbReference>
<dbReference type="InterPro" id="IPR025390">
    <property type="entry name" value="Dsc3_C"/>
</dbReference>
<name>A0A1G4JX97_9SACH</name>
<dbReference type="InterPro" id="IPR019413">
    <property type="entry name" value="Dsc3_ub-like_dom"/>
</dbReference>
<dbReference type="Pfam" id="PF13373">
    <property type="entry name" value="Dsc3_C"/>
    <property type="match status" value="1"/>
</dbReference>
<dbReference type="InterPro" id="IPR045226">
    <property type="entry name" value="Dsc3"/>
</dbReference>
<protein>
    <submittedName>
        <fullName evidence="4">LAME_0F13102g1_1</fullName>
    </submittedName>
</protein>
<evidence type="ECO:0000259" key="2">
    <source>
        <dbReference type="Pfam" id="PF10302"/>
    </source>
</evidence>
<dbReference type="EMBL" id="LT598477">
    <property type="protein sequence ID" value="SCU95706.1"/>
    <property type="molecule type" value="Genomic_DNA"/>
</dbReference>
<reference evidence="5" key="1">
    <citation type="submission" date="2016-03" db="EMBL/GenBank/DDBJ databases">
        <authorList>
            <person name="Devillers Hugo."/>
        </authorList>
    </citation>
    <scope>NUCLEOTIDE SEQUENCE [LARGE SCALE GENOMIC DNA]</scope>
</reference>
<feature type="domain" description="DSC E3 ubiquitin ligase complex subunit 3 ubiquitin-like" evidence="2">
    <location>
        <begin position="16"/>
        <end position="79"/>
    </location>
</feature>
<dbReference type="Pfam" id="PF10302">
    <property type="entry name" value="Dsc3_N"/>
    <property type="match status" value="1"/>
</dbReference>
<dbReference type="PANTHER" id="PTHR28049">
    <property type="entry name" value="TRANSMEMBRANE PROTEIN YOR223W"/>
    <property type="match status" value="1"/>
</dbReference>
<feature type="transmembrane region" description="Helical" evidence="1">
    <location>
        <begin position="203"/>
        <end position="221"/>
    </location>
</feature>
<keyword evidence="5" id="KW-1185">Reference proteome</keyword>
<dbReference type="PANTHER" id="PTHR28049:SF1">
    <property type="entry name" value="DSC E3 UBIQUITIN LIGASE COMPLEX SUBUNIT 3"/>
    <property type="match status" value="1"/>
</dbReference>
<evidence type="ECO:0000259" key="3">
    <source>
        <dbReference type="Pfam" id="PF13373"/>
    </source>
</evidence>
<keyword evidence="1" id="KW-0812">Transmembrane</keyword>
<organism evidence="4 5">
    <name type="scientific">Lachancea meyersii CBS 8951</name>
    <dbReference type="NCBI Taxonomy" id="1266667"/>
    <lineage>
        <taxon>Eukaryota</taxon>
        <taxon>Fungi</taxon>
        <taxon>Dikarya</taxon>
        <taxon>Ascomycota</taxon>
        <taxon>Saccharomycotina</taxon>
        <taxon>Saccharomycetes</taxon>
        <taxon>Saccharomycetales</taxon>
        <taxon>Saccharomycetaceae</taxon>
        <taxon>Lachancea</taxon>
    </lineage>
</organism>
<feature type="transmembrane region" description="Helical" evidence="1">
    <location>
        <begin position="233"/>
        <end position="251"/>
    </location>
</feature>
<evidence type="ECO:0000256" key="1">
    <source>
        <dbReference type="SAM" id="Phobius"/>
    </source>
</evidence>
<keyword evidence="1" id="KW-1133">Transmembrane helix</keyword>